<evidence type="ECO:0000256" key="3">
    <source>
        <dbReference type="ARBA" id="ARBA00022676"/>
    </source>
</evidence>
<keyword evidence="9" id="KW-1185">Reference proteome</keyword>
<evidence type="ECO:0000256" key="1">
    <source>
        <dbReference type="ARBA" id="ARBA00004776"/>
    </source>
</evidence>
<comment type="pathway">
    <text evidence="1">Cell wall biogenesis; cell wall polysaccharide biosynthesis.</text>
</comment>
<evidence type="ECO:0000256" key="2">
    <source>
        <dbReference type="ARBA" id="ARBA00006739"/>
    </source>
</evidence>
<dbReference type="Proteomes" id="UP001428290">
    <property type="component" value="Unassembled WGS sequence"/>
</dbReference>
<dbReference type="SUPFAM" id="SSF53448">
    <property type="entry name" value="Nucleotide-diphospho-sugar transferases"/>
    <property type="match status" value="1"/>
</dbReference>
<feature type="domain" description="Glycosyl transferase family 1" evidence="6">
    <location>
        <begin position="595"/>
        <end position="747"/>
    </location>
</feature>
<evidence type="ECO:0000256" key="5">
    <source>
        <dbReference type="SAM" id="Coils"/>
    </source>
</evidence>
<feature type="coiled-coil region" evidence="5">
    <location>
        <begin position="799"/>
        <end position="826"/>
    </location>
</feature>
<keyword evidence="3" id="KW-0328">Glycosyltransferase</keyword>
<organism evidence="8 9">
    <name type="scientific">Herpetosiphon gulosus</name>
    <dbReference type="NCBI Taxonomy" id="1973496"/>
    <lineage>
        <taxon>Bacteria</taxon>
        <taxon>Bacillati</taxon>
        <taxon>Chloroflexota</taxon>
        <taxon>Chloroflexia</taxon>
        <taxon>Herpetosiphonales</taxon>
        <taxon>Herpetosiphonaceae</taxon>
        <taxon>Herpetosiphon</taxon>
    </lineage>
</organism>
<dbReference type="CDD" id="cd04186">
    <property type="entry name" value="GT_2_like_c"/>
    <property type="match status" value="1"/>
</dbReference>
<dbReference type="RefSeq" id="WP_345724926.1">
    <property type="nucleotide sequence ID" value="NZ_BAABRU010000046.1"/>
</dbReference>
<dbReference type="PANTHER" id="PTHR43179:SF12">
    <property type="entry name" value="GALACTOFURANOSYLTRANSFERASE GLFT2"/>
    <property type="match status" value="1"/>
</dbReference>
<keyword evidence="4" id="KW-0808">Transferase</keyword>
<dbReference type="InterPro" id="IPR029044">
    <property type="entry name" value="Nucleotide-diphossugar_trans"/>
</dbReference>
<comment type="similarity">
    <text evidence="2">Belongs to the glycosyltransferase 2 family.</text>
</comment>
<sequence length="841" mass="94696">MDRPSVSIIVINFNGKKHLVACLNSLFAQRYPSSALEIIVVDNASHDGSCDLIRQQFPKVRLIENRENLGFAPAVNQAVRLSQAQYVALINNDAKADPNWIEHLVADIEAHQAEKVLAVGAKMLNWEGQQIDFIQAALNIFGHGNQPFTRMPTASVAGHAGPQLFACGGAMLADRAAFLAIGGFDESYFAYFEDVDFGWRAWLLGYQIRFNPAAIVYHRQHATANTMGGHQIRTLLERNALRTIIKHYADEQLWRILPAALLLIIQRSLLDGSGGFDRKEFDLRLRKQGDQTSTMQVPKIMLSYIAALGDVLDGWDSLWAERQRLQKLRQRSDAELFNLFEQPFGLIDIDIQLHMQQEQLIDSFKLRELMPNPTTNVLIVSIDPLHEALAGPAIRSVQIAKQLSQTCNVVLAAPDRADLAIPNVQTIAFPSNDGTSLGELALNAEVLIVQGYSLQKYPQLVNAERILVVDLYDPFHFEALELAERRGLSLERAIELNDSSVAALTEQLALGDFFICASERQRDLWLGALTVSKRLTPEHYRNDPTLRKLIDIVPFGLPSEPPQATQPVMRGVIQGINQDDVIALWGGGIWEWLDPLTIIRAMAELQQSHPQLKLVFMGGQHPNAQDVGVMQRYGEAVELAKQLGLYAKTVFFNQTWVAYDQRVNYLLEADLGVSAHHNHTETRFAFRTRLLDYLWASLPMIVSAGDSLADLVQQQQLGQVVAIEDVQGWVKALVHAAEQPTDRQQRQAQFAQIQQAYTWEQACAPLVEFCRQPHYAADKRRNVKAQSKQQGHTSMRYRMDELDRVVAEKNDHIAQLEQHIKGLENGKVMRLLKWANRLRKS</sequence>
<evidence type="ECO:0000313" key="8">
    <source>
        <dbReference type="EMBL" id="GAA5531368.1"/>
    </source>
</evidence>
<dbReference type="EMBL" id="BAABRU010000046">
    <property type="protein sequence ID" value="GAA5531368.1"/>
    <property type="molecule type" value="Genomic_DNA"/>
</dbReference>
<protein>
    <recommendedName>
        <fullName evidence="10">Glycosyl transferase</fullName>
    </recommendedName>
</protein>
<evidence type="ECO:0000256" key="4">
    <source>
        <dbReference type="ARBA" id="ARBA00022679"/>
    </source>
</evidence>
<dbReference type="Pfam" id="PF00534">
    <property type="entry name" value="Glycos_transf_1"/>
    <property type="match status" value="1"/>
</dbReference>
<evidence type="ECO:0000313" key="9">
    <source>
        <dbReference type="Proteomes" id="UP001428290"/>
    </source>
</evidence>
<comment type="caution">
    <text evidence="8">The sequence shown here is derived from an EMBL/GenBank/DDBJ whole genome shotgun (WGS) entry which is preliminary data.</text>
</comment>
<dbReference type="InterPro" id="IPR001296">
    <property type="entry name" value="Glyco_trans_1"/>
</dbReference>
<dbReference type="Pfam" id="PF00535">
    <property type="entry name" value="Glycos_transf_2"/>
    <property type="match status" value="1"/>
</dbReference>
<dbReference type="Gene3D" id="3.40.50.2000">
    <property type="entry name" value="Glycogen Phosphorylase B"/>
    <property type="match status" value="1"/>
</dbReference>
<reference evidence="8 9" key="1">
    <citation type="submission" date="2024-02" db="EMBL/GenBank/DDBJ databases">
        <title>Herpetosiphon gulosus NBRC 112829.</title>
        <authorList>
            <person name="Ichikawa N."/>
            <person name="Katano-Makiyama Y."/>
            <person name="Hidaka K."/>
        </authorList>
    </citation>
    <scope>NUCLEOTIDE SEQUENCE [LARGE SCALE GENOMIC DNA]</scope>
    <source>
        <strain evidence="8 9">NBRC 112829</strain>
    </source>
</reference>
<gene>
    <name evidence="8" type="ORF">Hgul01_05193</name>
</gene>
<evidence type="ECO:0000259" key="7">
    <source>
        <dbReference type="Pfam" id="PF00535"/>
    </source>
</evidence>
<name>A0ABP9X9W8_9CHLR</name>
<keyword evidence="5" id="KW-0175">Coiled coil</keyword>
<dbReference type="Gene3D" id="3.90.550.10">
    <property type="entry name" value="Spore Coat Polysaccharide Biosynthesis Protein SpsA, Chain A"/>
    <property type="match status" value="1"/>
</dbReference>
<feature type="domain" description="Glycosyltransferase 2-like" evidence="7">
    <location>
        <begin position="7"/>
        <end position="116"/>
    </location>
</feature>
<accession>A0ABP9X9W8</accession>
<evidence type="ECO:0000259" key="6">
    <source>
        <dbReference type="Pfam" id="PF00534"/>
    </source>
</evidence>
<dbReference type="InterPro" id="IPR001173">
    <property type="entry name" value="Glyco_trans_2-like"/>
</dbReference>
<dbReference type="SUPFAM" id="SSF53756">
    <property type="entry name" value="UDP-Glycosyltransferase/glycogen phosphorylase"/>
    <property type="match status" value="1"/>
</dbReference>
<proteinExistence type="inferred from homology"/>
<dbReference type="PANTHER" id="PTHR43179">
    <property type="entry name" value="RHAMNOSYLTRANSFERASE WBBL"/>
    <property type="match status" value="1"/>
</dbReference>
<evidence type="ECO:0008006" key="10">
    <source>
        <dbReference type="Google" id="ProtNLM"/>
    </source>
</evidence>